<dbReference type="RefSeq" id="WP_198493718.1">
    <property type="nucleotide sequence ID" value="NZ_CP066023.1"/>
</dbReference>
<name>A0A7T4KNY6_CORAY</name>
<evidence type="ECO:0000313" key="1">
    <source>
        <dbReference type="EMBL" id="QQB81849.1"/>
    </source>
</evidence>
<keyword evidence="2" id="KW-1185">Reference proteome</keyword>
<organism evidence="1 2">
    <name type="scientific">Corynebacterium amycolatum</name>
    <dbReference type="NCBI Taxonomy" id="43765"/>
    <lineage>
        <taxon>Bacteria</taxon>
        <taxon>Bacillati</taxon>
        <taxon>Actinomycetota</taxon>
        <taxon>Actinomycetes</taxon>
        <taxon>Mycobacteriales</taxon>
        <taxon>Corynebacteriaceae</taxon>
        <taxon>Corynebacterium</taxon>
    </lineage>
</organism>
<accession>A0A7T4KNY6</accession>
<proteinExistence type="predicted"/>
<evidence type="ECO:0000313" key="2">
    <source>
        <dbReference type="Proteomes" id="UP000595198"/>
    </source>
</evidence>
<dbReference type="Proteomes" id="UP000595198">
    <property type="component" value="Chromosome"/>
</dbReference>
<protein>
    <submittedName>
        <fullName evidence="1">Uncharacterized protein</fullName>
    </submittedName>
</protein>
<reference evidence="1 2" key="1">
    <citation type="submission" date="2020-12" db="EMBL/GenBank/DDBJ databases">
        <title>FDA dAtabase for Regulatory Grade micrObial Sequences (FDA-ARGOS): Supporting development and validation of Infectious Disease Dx tests.</title>
        <authorList>
            <person name="Sproer C."/>
            <person name="Gronow S."/>
            <person name="Severitt S."/>
            <person name="Schroder I."/>
            <person name="Tallon L."/>
            <person name="Sadzewicz L."/>
            <person name="Zhao X."/>
            <person name="Boylan J."/>
            <person name="Ott S."/>
            <person name="Bowen H."/>
            <person name="Vavikolanu K."/>
            <person name="Mehta A."/>
            <person name="Aluvathingal J."/>
            <person name="Nadendla S."/>
            <person name="Lowell S."/>
            <person name="Myers T."/>
            <person name="Yan Y."/>
            <person name="Sichtig H."/>
        </authorList>
    </citation>
    <scope>NUCLEOTIDE SEQUENCE [LARGE SCALE GENOMIC DNA]</scope>
    <source>
        <strain evidence="1 2">FDAARGOS_991</strain>
    </source>
</reference>
<gene>
    <name evidence="1" type="ORF">I6H48_07630</name>
</gene>
<sequence length="66" mass="7447">MTDVDAHEFERVADVSGCSFDVCWWRDPFGVGCWVDGFGERVCCVVEFVCRVSRPVLFGELVDVLV</sequence>
<dbReference type="EMBL" id="CP066023">
    <property type="protein sequence ID" value="QQB81849.1"/>
    <property type="molecule type" value="Genomic_DNA"/>
</dbReference>